<dbReference type="STRING" id="83765.SAMN05660284_02205"/>
<keyword evidence="1" id="KW-1133">Transmembrane helix</keyword>
<feature type="transmembrane region" description="Helical" evidence="1">
    <location>
        <begin position="46"/>
        <end position="69"/>
    </location>
</feature>
<name>A0A1I5BLI6_9NEIS</name>
<feature type="domain" description="DUF2062" evidence="2">
    <location>
        <begin position="22"/>
        <end position="171"/>
    </location>
</feature>
<accession>A0A1I5BLI6</accession>
<dbReference type="Pfam" id="PF09835">
    <property type="entry name" value="DUF2062"/>
    <property type="match status" value="1"/>
</dbReference>
<feature type="transmembrane region" description="Helical" evidence="1">
    <location>
        <begin position="138"/>
        <end position="160"/>
    </location>
</feature>
<dbReference type="InterPro" id="IPR018639">
    <property type="entry name" value="DUF2062"/>
</dbReference>
<keyword evidence="1" id="KW-0812">Transmembrane</keyword>
<proteinExistence type="predicted"/>
<dbReference type="PANTHER" id="PTHR40547:SF1">
    <property type="entry name" value="SLL0298 PROTEIN"/>
    <property type="match status" value="1"/>
</dbReference>
<evidence type="ECO:0000313" key="4">
    <source>
        <dbReference type="Proteomes" id="UP000242869"/>
    </source>
</evidence>
<dbReference type="EMBL" id="FOVE01000016">
    <property type="protein sequence ID" value="SFN75664.1"/>
    <property type="molecule type" value="Genomic_DNA"/>
</dbReference>
<evidence type="ECO:0000313" key="3">
    <source>
        <dbReference type="EMBL" id="SFN75664.1"/>
    </source>
</evidence>
<gene>
    <name evidence="3" type="ORF">SAMN05660284_02205</name>
</gene>
<evidence type="ECO:0000259" key="2">
    <source>
        <dbReference type="Pfam" id="PF09835"/>
    </source>
</evidence>
<reference evidence="4" key="1">
    <citation type="submission" date="2016-10" db="EMBL/GenBank/DDBJ databases">
        <authorList>
            <person name="Varghese N."/>
            <person name="Submissions S."/>
        </authorList>
    </citation>
    <scope>NUCLEOTIDE SEQUENCE [LARGE SCALE GENOMIC DNA]</scope>
    <source>
        <strain evidence="4">DSM 6150</strain>
    </source>
</reference>
<dbReference type="OrthoDB" id="5296274at2"/>
<keyword evidence="1" id="KW-0472">Membrane</keyword>
<keyword evidence="4" id="KW-1185">Reference proteome</keyword>
<dbReference type="RefSeq" id="WP_091196161.1">
    <property type="nucleotide sequence ID" value="NZ_FOVE01000016.1"/>
</dbReference>
<evidence type="ECO:0000256" key="1">
    <source>
        <dbReference type="SAM" id="Phobius"/>
    </source>
</evidence>
<feature type="transmembrane region" description="Helical" evidence="1">
    <location>
        <begin position="76"/>
        <end position="97"/>
    </location>
</feature>
<dbReference type="AlphaFoldDB" id="A0A1I5BLI6"/>
<protein>
    <recommendedName>
        <fullName evidence="2">DUF2062 domain-containing protein</fullName>
    </recommendedName>
</protein>
<dbReference type="PANTHER" id="PTHR40547">
    <property type="entry name" value="SLL0298 PROTEIN"/>
    <property type="match status" value="1"/>
</dbReference>
<organism evidence="3 4">
    <name type="scientific">Formivibrio citricus</name>
    <dbReference type="NCBI Taxonomy" id="83765"/>
    <lineage>
        <taxon>Bacteria</taxon>
        <taxon>Pseudomonadati</taxon>
        <taxon>Pseudomonadota</taxon>
        <taxon>Betaproteobacteria</taxon>
        <taxon>Neisseriales</taxon>
        <taxon>Chitinibacteraceae</taxon>
        <taxon>Formivibrio</taxon>
    </lineage>
</organism>
<dbReference type="Proteomes" id="UP000242869">
    <property type="component" value="Unassembled WGS sequence"/>
</dbReference>
<sequence>MVKKILRNWLPGREKLNEHAFLRRFAHWFSDPRLWHVNRRSVARSVVAGAIGGLIPGPLQMITAALLALALRGNVLVAMLVTLYSNPLTIGPLYWLAYRLGVFLTGGNGYEHLPRLSSLSEVGLTGWLEGLLEWGKSLGWPLAVGLPALALLLAALGYLLTHQAWRLHVQWELWRRSRRKSG</sequence>